<dbReference type="RefSeq" id="WP_038333549.1">
    <property type="nucleotide sequence ID" value="NZ_CP040908.1"/>
</dbReference>
<feature type="domain" description="Plasmid pRiA4b Orf3-like" evidence="1">
    <location>
        <begin position="2"/>
        <end position="123"/>
    </location>
</feature>
<dbReference type="SUPFAM" id="SSF159941">
    <property type="entry name" value="MM3350-like"/>
    <property type="match status" value="1"/>
</dbReference>
<evidence type="ECO:0000313" key="5">
    <source>
        <dbReference type="EMBL" id="STD55502.1"/>
    </source>
</evidence>
<protein>
    <submittedName>
        <fullName evidence="3">Plasmid pRiA4b ORF-3 family protein</fullName>
    </submittedName>
    <submittedName>
        <fullName evidence="5">Plasmid pRiA4b ORF-3-like protein</fullName>
    </submittedName>
</protein>
<reference evidence="2" key="5">
    <citation type="journal article" date="2022" name="Sci. Total Environ.">
        <title>Prevalence, transmission, and molecular epidemiology of tet(X)-positive bacteria among humans, animals, and environmental niches in China: An epidemiological, and genomic-based study.</title>
        <authorList>
            <person name="Dong N."/>
            <person name="Zeng Y."/>
            <person name="Cai C."/>
            <person name="Sun C."/>
            <person name="Lu J."/>
            <person name="Liu C."/>
            <person name="Zhou H."/>
            <person name="Sun Q."/>
            <person name="Shu L."/>
            <person name="Wang H."/>
            <person name="Wang Y."/>
            <person name="Wang S."/>
            <person name="Wu C."/>
            <person name="Chan E.W."/>
            <person name="Chen G."/>
            <person name="Shen Z."/>
            <person name="Chen S."/>
            <person name="Zhang R."/>
        </authorList>
    </citation>
    <scope>NUCLEOTIDE SEQUENCE</scope>
    <source>
        <strain evidence="2">210</strain>
    </source>
</reference>
<reference evidence="4 7" key="2">
    <citation type="submission" date="2018-10" db="EMBL/GenBank/DDBJ databases">
        <title>Transmission dynamics of multidrug resistant bacteria on intensive care unit surfaces.</title>
        <authorList>
            <person name="D'Souza A.W."/>
            <person name="Potter R.F."/>
            <person name="Wallace M."/>
            <person name="Shupe A."/>
            <person name="Patel S."/>
            <person name="Sun S."/>
            <person name="Gul D."/>
            <person name="Kwon J.H."/>
            <person name="Andleeb S."/>
            <person name="Burnham C.-A.D."/>
            <person name="Dantas G."/>
        </authorList>
    </citation>
    <scope>NUCLEOTIDE SEQUENCE [LARGE SCALE GENOMIC DNA]</scope>
    <source>
        <strain evidence="4 7">WF_348</strain>
    </source>
</reference>
<gene>
    <name evidence="4" type="ORF">EGI89_10380</name>
    <name evidence="3" type="ORF">FH779_04815</name>
    <name evidence="2" type="ORF">HX095_06860</name>
    <name evidence="5" type="ORF">NCTC13456_01572</name>
</gene>
<dbReference type="EMBL" id="UFXS01000001">
    <property type="protein sequence ID" value="STD55502.1"/>
    <property type="molecule type" value="Genomic_DNA"/>
</dbReference>
<dbReference type="EMBL" id="CP040908">
    <property type="protein sequence ID" value="QLL57442.1"/>
    <property type="molecule type" value="Genomic_DNA"/>
</dbReference>
<evidence type="ECO:0000313" key="6">
    <source>
        <dbReference type="Proteomes" id="UP000254737"/>
    </source>
</evidence>
<dbReference type="Gene3D" id="3.10.290.30">
    <property type="entry name" value="MM3350-like"/>
    <property type="match status" value="1"/>
</dbReference>
<organism evidence="5 6">
    <name type="scientific">Empedobacter falsenii</name>
    <dbReference type="NCBI Taxonomy" id="343874"/>
    <lineage>
        <taxon>Bacteria</taxon>
        <taxon>Pseudomonadati</taxon>
        <taxon>Bacteroidota</taxon>
        <taxon>Flavobacteriia</taxon>
        <taxon>Flavobacteriales</taxon>
        <taxon>Weeksellaceae</taxon>
        <taxon>Empedobacter</taxon>
    </lineage>
</organism>
<dbReference type="OrthoDB" id="666725at2"/>
<dbReference type="Proteomes" id="UP001173578">
    <property type="component" value="Unassembled WGS sequence"/>
</dbReference>
<reference evidence="2" key="4">
    <citation type="submission" date="2020-06" db="EMBL/GenBank/DDBJ databases">
        <authorList>
            <person name="Dong N."/>
        </authorList>
    </citation>
    <scope>NUCLEOTIDE SEQUENCE</scope>
    <source>
        <strain evidence="2">210</strain>
    </source>
</reference>
<evidence type="ECO:0000313" key="4">
    <source>
        <dbReference type="EMBL" id="RRT89995.1"/>
    </source>
</evidence>
<proteinExistence type="predicted"/>
<dbReference type="Proteomes" id="UP000267844">
    <property type="component" value="Unassembled WGS sequence"/>
</dbReference>
<evidence type="ECO:0000313" key="8">
    <source>
        <dbReference type="Proteomes" id="UP000510643"/>
    </source>
</evidence>
<dbReference type="InterPro" id="IPR024047">
    <property type="entry name" value="MM3350-like_sf"/>
</dbReference>
<dbReference type="EMBL" id="JACALR010000002">
    <property type="protein sequence ID" value="MDM1550931.1"/>
    <property type="molecule type" value="Genomic_DNA"/>
</dbReference>
<dbReference type="EMBL" id="RHPO01000022">
    <property type="protein sequence ID" value="RRT89995.1"/>
    <property type="molecule type" value="Genomic_DNA"/>
</dbReference>
<keyword evidence="8" id="KW-1185">Reference proteome</keyword>
<dbReference type="Proteomes" id="UP000510643">
    <property type="component" value="Chromosome"/>
</dbReference>
<dbReference type="KEGG" id="efal:FH779_04815"/>
<evidence type="ECO:0000313" key="7">
    <source>
        <dbReference type="Proteomes" id="UP000267844"/>
    </source>
</evidence>
<name>A0A376G7N4_9FLAO</name>
<reference evidence="5 6" key="1">
    <citation type="submission" date="2018-06" db="EMBL/GenBank/DDBJ databases">
        <authorList>
            <consortium name="Pathogen Informatics"/>
            <person name="Doyle S."/>
        </authorList>
    </citation>
    <scope>NUCLEOTIDE SEQUENCE [LARGE SCALE GENOMIC DNA]</scope>
    <source>
        <strain evidence="5 6">NCTC13456</strain>
    </source>
</reference>
<dbReference type="Pfam" id="PF07929">
    <property type="entry name" value="PRiA4_ORF3"/>
    <property type="match status" value="1"/>
</dbReference>
<dbReference type="GeneID" id="78400765"/>
<accession>A0A376G7N4</accession>
<sequence>MIYKIRVFLDAKEDVFRDIEIKEKQTLFTLYKGIISAFSLQGEELASFYEVDEDGNQTKEIPLEDMSDDGTDETMADFYIKEAFANQGDRMAFVYDFMEMWTFVAELISVEDKPAVLNYPLTVYRFGSMPLKAPKKDMMVDLDDEEDIDFAEDAELNDLQIDEDLDVDDL</sequence>
<dbReference type="Proteomes" id="UP000254737">
    <property type="component" value="Unassembled WGS sequence"/>
</dbReference>
<evidence type="ECO:0000313" key="3">
    <source>
        <dbReference type="EMBL" id="QLL57442.1"/>
    </source>
</evidence>
<dbReference type="InterPro" id="IPR012912">
    <property type="entry name" value="Plasmid_pRiA4b_Orf3-like"/>
</dbReference>
<evidence type="ECO:0000259" key="1">
    <source>
        <dbReference type="Pfam" id="PF07929"/>
    </source>
</evidence>
<reference evidence="3 8" key="3">
    <citation type="submission" date="2019-06" db="EMBL/GenBank/DDBJ databases">
        <title>Emergence of pandrug resistant Empedobacter falsenii in China.</title>
        <authorList>
            <person name="Dong N."/>
            <person name="Chen S."/>
            <person name="Zhang R."/>
        </authorList>
    </citation>
    <scope>NUCLEOTIDE SEQUENCE [LARGE SCALE GENOMIC DNA]</scope>
    <source>
        <strain evidence="3 8">1681-1</strain>
    </source>
</reference>
<evidence type="ECO:0000313" key="2">
    <source>
        <dbReference type="EMBL" id="MDM1550931.1"/>
    </source>
</evidence>
<dbReference type="STRING" id="343874.GCA_000805695_03390"/>
<dbReference type="AlphaFoldDB" id="A0A376G7N4"/>